<dbReference type="GeneID" id="25903784"/>
<dbReference type="RefSeq" id="XP_014158408.1">
    <property type="nucleotide sequence ID" value="XM_014302933.1"/>
</dbReference>
<dbReference type="AlphaFoldDB" id="A0A0L0G6J6"/>
<dbReference type="Proteomes" id="UP000054560">
    <property type="component" value="Unassembled WGS sequence"/>
</dbReference>
<dbReference type="Gene3D" id="1.25.10.10">
    <property type="entry name" value="Leucine-rich Repeat Variant"/>
    <property type="match status" value="1"/>
</dbReference>
<evidence type="ECO:0000313" key="2">
    <source>
        <dbReference type="EMBL" id="KNC84506.1"/>
    </source>
</evidence>
<sequence length="572" mass="62260">MATVSDDIETRDYERIPKCISLEEVHTHSPNLHTQCNSLSRLTDSFEPFITPTISAVFSLLTNTDEDETRMRVLQSLAVVLQRCRHQLSTVALNADGSPGLGWEIAKVLFQLWEEATDHHLYQVCLVGNISSLVESMGKSVGASVTDGNANEICLLNPLCQIIATCSDVTNPAHVYLLDDSVLLWKRVVRQLDAPQIPILNVYPRTISLIENVGSEVVRDVMAVLRSYLLVIPDLFFPGSKQVPLVAMATTSPAVASAAESIGQTHVYNLCERLVQALAAWKDSGCKLIVDFIDCALVIGGVGVARGPMRSVVVAMATRMLAENQSDGTDVLVSFSLILARIAVQLPTEDLCSILAEAVVATKNIQIQNDTQNGPVNVASGVEGDRSAAARATMDSFANTSSHATHPGAKRIPTHINTQEEATSYGLCVLLKGWVRRLDQTSSYHSRKLIGLAAPVVLELVARRDAQVLAEEFPMVIDALVSIFGSLANENGSDDCLVMNNDLDTWAPEPGELGETSRERLMQHNDAVYRMSLKNTIQTRMTGLANTDQNGFQNLLSTVSPPVQKQFAELMQ</sequence>
<gene>
    <name evidence="2" type="ORF">SARC_03280</name>
</gene>
<protein>
    <recommendedName>
        <fullName evidence="1">Importin-7/11-like TPR repeats domain-containing protein</fullName>
    </recommendedName>
</protein>
<organism evidence="2 3">
    <name type="scientific">Sphaeroforma arctica JP610</name>
    <dbReference type="NCBI Taxonomy" id="667725"/>
    <lineage>
        <taxon>Eukaryota</taxon>
        <taxon>Ichthyosporea</taxon>
        <taxon>Ichthyophonida</taxon>
        <taxon>Sphaeroforma</taxon>
    </lineage>
</organism>
<dbReference type="InterPro" id="IPR058669">
    <property type="entry name" value="TPR_IPO7/11-like"/>
</dbReference>
<accession>A0A0L0G6J6</accession>
<dbReference type="Pfam" id="PF25758">
    <property type="entry name" value="TPR_IPO11"/>
    <property type="match status" value="2"/>
</dbReference>
<dbReference type="OrthoDB" id="361693at2759"/>
<dbReference type="eggNOG" id="KOG1993">
    <property type="taxonomic scope" value="Eukaryota"/>
</dbReference>
<evidence type="ECO:0000259" key="1">
    <source>
        <dbReference type="Pfam" id="PF25758"/>
    </source>
</evidence>
<reference evidence="2 3" key="1">
    <citation type="submission" date="2011-02" db="EMBL/GenBank/DDBJ databases">
        <title>The Genome Sequence of Sphaeroforma arctica JP610.</title>
        <authorList>
            <consortium name="The Broad Institute Genome Sequencing Platform"/>
            <person name="Russ C."/>
            <person name="Cuomo C."/>
            <person name="Young S.K."/>
            <person name="Zeng Q."/>
            <person name="Gargeya S."/>
            <person name="Alvarado L."/>
            <person name="Berlin A."/>
            <person name="Chapman S.B."/>
            <person name="Chen Z."/>
            <person name="Freedman E."/>
            <person name="Gellesch M."/>
            <person name="Goldberg J."/>
            <person name="Griggs A."/>
            <person name="Gujja S."/>
            <person name="Heilman E."/>
            <person name="Heiman D."/>
            <person name="Howarth C."/>
            <person name="Mehta T."/>
            <person name="Neiman D."/>
            <person name="Pearson M."/>
            <person name="Roberts A."/>
            <person name="Saif S."/>
            <person name="Shea T."/>
            <person name="Shenoy N."/>
            <person name="Sisk P."/>
            <person name="Stolte C."/>
            <person name="Sykes S."/>
            <person name="White J."/>
            <person name="Yandava C."/>
            <person name="Burger G."/>
            <person name="Gray M.W."/>
            <person name="Holland P.W.H."/>
            <person name="King N."/>
            <person name="Lang F.B.F."/>
            <person name="Roger A.J."/>
            <person name="Ruiz-Trillo I."/>
            <person name="Haas B."/>
            <person name="Nusbaum C."/>
            <person name="Birren B."/>
        </authorList>
    </citation>
    <scope>NUCLEOTIDE SEQUENCE [LARGE SCALE GENOMIC DNA]</scope>
    <source>
        <strain evidence="2 3">JP610</strain>
    </source>
</reference>
<dbReference type="EMBL" id="KQ241760">
    <property type="protein sequence ID" value="KNC84506.1"/>
    <property type="molecule type" value="Genomic_DNA"/>
</dbReference>
<dbReference type="InterPro" id="IPR011989">
    <property type="entry name" value="ARM-like"/>
</dbReference>
<evidence type="ECO:0000313" key="3">
    <source>
        <dbReference type="Proteomes" id="UP000054560"/>
    </source>
</evidence>
<proteinExistence type="predicted"/>
<dbReference type="SUPFAM" id="SSF48371">
    <property type="entry name" value="ARM repeat"/>
    <property type="match status" value="1"/>
</dbReference>
<feature type="domain" description="Importin-7/11-like TPR repeats" evidence="1">
    <location>
        <begin position="159"/>
        <end position="347"/>
    </location>
</feature>
<keyword evidence="3" id="KW-1185">Reference proteome</keyword>
<feature type="domain" description="Importin-7/11-like TPR repeats" evidence="1">
    <location>
        <begin position="424"/>
        <end position="571"/>
    </location>
</feature>
<dbReference type="InterPro" id="IPR016024">
    <property type="entry name" value="ARM-type_fold"/>
</dbReference>
<name>A0A0L0G6J6_9EUKA</name>